<reference evidence="7" key="1">
    <citation type="submission" date="2020-10" db="EMBL/GenBank/DDBJ databases">
        <authorList>
            <person name="Gilroy R."/>
        </authorList>
    </citation>
    <scope>NUCLEOTIDE SEQUENCE</scope>
    <source>
        <strain evidence="7">ChiW13-3771</strain>
    </source>
</reference>
<keyword evidence="3 4" id="KW-0133">Cell shape</keyword>
<keyword evidence="3 7" id="KW-0436">Ligase</keyword>
<dbReference type="InterPro" id="IPR004101">
    <property type="entry name" value="Mur_ligase_C"/>
</dbReference>
<dbReference type="InterPro" id="IPR005761">
    <property type="entry name" value="UDP-N-AcMur-Glu-dNH2Pim_ligase"/>
</dbReference>
<dbReference type="GO" id="GO:0051301">
    <property type="term" value="P:cell division"/>
    <property type="evidence" value="ECO:0007669"/>
    <property type="project" value="UniProtKB-KW"/>
</dbReference>
<feature type="binding site" evidence="3">
    <location>
        <position position="192"/>
    </location>
    <ligand>
        <name>UDP-N-acetyl-alpha-D-muramoyl-L-alanyl-D-glutamate</name>
        <dbReference type="ChEBI" id="CHEBI:83900"/>
    </ligand>
</feature>
<feature type="binding site" evidence="3">
    <location>
        <begin position="115"/>
        <end position="121"/>
    </location>
    <ligand>
        <name>ATP</name>
        <dbReference type="ChEBI" id="CHEBI:30616"/>
    </ligand>
</feature>
<dbReference type="Pfam" id="PF08245">
    <property type="entry name" value="Mur_ligase_M"/>
    <property type="match status" value="1"/>
</dbReference>
<keyword evidence="3 4" id="KW-0573">Peptidoglycan synthesis</keyword>
<feature type="binding site" evidence="3">
    <location>
        <position position="30"/>
    </location>
    <ligand>
        <name>UDP-N-acetyl-alpha-D-muramoyl-L-alanyl-D-glutamate</name>
        <dbReference type="ChEBI" id="CHEBI:83900"/>
    </ligand>
</feature>
<dbReference type="EMBL" id="DVHN01000196">
    <property type="protein sequence ID" value="HIR90079.1"/>
    <property type="molecule type" value="Genomic_DNA"/>
</dbReference>
<evidence type="ECO:0000256" key="1">
    <source>
        <dbReference type="ARBA" id="ARBA00004752"/>
    </source>
</evidence>
<dbReference type="GO" id="GO:0008360">
    <property type="term" value="P:regulation of cell shape"/>
    <property type="evidence" value="ECO:0007669"/>
    <property type="project" value="UniProtKB-KW"/>
</dbReference>
<dbReference type="PANTHER" id="PTHR23135">
    <property type="entry name" value="MUR LIGASE FAMILY MEMBER"/>
    <property type="match status" value="1"/>
</dbReference>
<evidence type="ECO:0000259" key="6">
    <source>
        <dbReference type="Pfam" id="PF08245"/>
    </source>
</evidence>
<keyword evidence="3 4" id="KW-0961">Cell wall biogenesis/degradation</keyword>
<dbReference type="GO" id="GO:0016881">
    <property type="term" value="F:acid-amino acid ligase activity"/>
    <property type="evidence" value="ECO:0007669"/>
    <property type="project" value="UniProtKB-UniRule"/>
</dbReference>
<evidence type="ECO:0000313" key="7">
    <source>
        <dbReference type="EMBL" id="HIR90079.1"/>
    </source>
</evidence>
<dbReference type="Gene3D" id="3.90.190.20">
    <property type="entry name" value="Mur ligase, C-terminal domain"/>
    <property type="match status" value="1"/>
</dbReference>
<feature type="binding site" evidence="3">
    <location>
        <begin position="157"/>
        <end position="158"/>
    </location>
    <ligand>
        <name>UDP-N-acetyl-alpha-D-muramoyl-L-alanyl-D-glutamate</name>
        <dbReference type="ChEBI" id="CHEBI:83900"/>
    </ligand>
</feature>
<dbReference type="GO" id="GO:0000287">
    <property type="term" value="F:magnesium ion binding"/>
    <property type="evidence" value="ECO:0007669"/>
    <property type="project" value="UniProtKB-UniRule"/>
</dbReference>
<dbReference type="SUPFAM" id="SSF53244">
    <property type="entry name" value="MurD-like peptide ligases, peptide-binding domain"/>
    <property type="match status" value="1"/>
</dbReference>
<protein>
    <recommendedName>
        <fullName evidence="3">UDP-N-acetylmuramyl-tripeptide synthetase</fullName>
        <ecNumber evidence="3">6.3.2.-</ecNumber>
    </recommendedName>
    <alternativeName>
        <fullName evidence="3">UDP-MurNAc-tripeptide synthetase</fullName>
    </alternativeName>
</protein>
<keyword evidence="3" id="KW-0460">Magnesium</keyword>
<comment type="function">
    <text evidence="3">Catalyzes the addition of an amino acid to the nucleotide precursor UDP-N-acetylmuramoyl-L-alanyl-D-glutamate (UMAG) in the biosynthesis of bacterial cell-wall peptidoglycan.</text>
</comment>
<dbReference type="Gene3D" id="3.40.1190.10">
    <property type="entry name" value="Mur-like, catalytic domain"/>
    <property type="match status" value="1"/>
</dbReference>
<feature type="domain" description="Mur ligase central" evidence="6">
    <location>
        <begin position="113"/>
        <end position="315"/>
    </location>
</feature>
<dbReference type="Pfam" id="PF02875">
    <property type="entry name" value="Mur_ligase_C"/>
    <property type="match status" value="1"/>
</dbReference>
<dbReference type="NCBIfam" id="TIGR01085">
    <property type="entry name" value="murE"/>
    <property type="match status" value="1"/>
</dbReference>
<keyword evidence="3 4" id="KW-0132">Cell division</keyword>
<gene>
    <name evidence="3" type="primary">murE</name>
    <name evidence="7" type="ORF">IAC96_14135</name>
</gene>
<proteinExistence type="inferred from homology"/>
<evidence type="ECO:0000256" key="2">
    <source>
        <dbReference type="ARBA" id="ARBA00005898"/>
    </source>
</evidence>
<accession>A0A9D1EGY7</accession>
<sequence>MTLKELLCGISYVVIKGNDEIPISDIVYDSRKTVENCAFVCISGTITDGHRFLREAEQKGVSAIVMEHLPIQLTEIHLNHMTIVLTEDSKKALACMSANYFAHPDREMMVIGITGTKGKTTTAHMIKAILEADGRKTGMIGTMGSYIGSQKIPLLHTTPPSYEVYRLLRQMAEEGCKYVVMEVSSQGLKLSRVWGIQFAAGIFTNISTDHIGVGEHRNFEEYLYWKSRLFCQCEVGIINQDETFHEKMEEGHFIPFLHFGMESNADFYFDTIKQEKRNGFLGLSCNLKGRVSFSCEIGMPGRFNAYNALAAIAAAIYFGCSPSAICDALFNIRVKGRTELIPVNGDYHLMIDYAHNAVSLESLLKMLRSYEPGRIVCLFGCGGNRSRYRRYAMGKISGQYADFSILTEDNSREEPLMEIIKDIIEGMHQTNGEYIVIPSREDAIYYSIKYALPGDMIVLAGKGHEDYMEQNGHRIHFSEHEIVQKILKRIANEPERNQ</sequence>
<comment type="cofactor">
    <cofactor evidence="3">
        <name>Mg(2+)</name>
        <dbReference type="ChEBI" id="CHEBI:18420"/>
    </cofactor>
</comment>
<name>A0A9D1EGY7_9FIRM</name>
<comment type="pathway">
    <text evidence="1 3 4">Cell wall biogenesis; peptidoglycan biosynthesis.</text>
</comment>
<dbReference type="GO" id="GO:0071555">
    <property type="term" value="P:cell wall organization"/>
    <property type="evidence" value="ECO:0007669"/>
    <property type="project" value="UniProtKB-KW"/>
</dbReference>
<dbReference type="HAMAP" id="MF_00208">
    <property type="entry name" value="MurE"/>
    <property type="match status" value="1"/>
</dbReference>
<dbReference type="SUPFAM" id="SSF53623">
    <property type="entry name" value="MurD-like peptide ligases, catalytic domain"/>
    <property type="match status" value="1"/>
</dbReference>
<comment type="PTM">
    <text evidence="3">Carboxylation is probably crucial for Mg(2+) binding and, consequently, for the gamma-phosphate positioning of ATP.</text>
</comment>
<keyword evidence="3" id="KW-0963">Cytoplasm</keyword>
<keyword evidence="3 4" id="KW-0131">Cell cycle</keyword>
<comment type="subcellular location">
    <subcellularLocation>
        <location evidence="3 4">Cytoplasm</location>
    </subcellularLocation>
</comment>
<dbReference type="InterPro" id="IPR035911">
    <property type="entry name" value="MurE/MurF_N"/>
</dbReference>
<keyword evidence="3" id="KW-0067">ATP-binding</keyword>
<evidence type="ECO:0000313" key="8">
    <source>
        <dbReference type="Proteomes" id="UP000824201"/>
    </source>
</evidence>
<feature type="binding site" evidence="3">
    <location>
        <position position="184"/>
    </location>
    <ligand>
        <name>UDP-N-acetyl-alpha-D-muramoyl-L-alanyl-D-glutamate</name>
        <dbReference type="ChEBI" id="CHEBI:83900"/>
    </ligand>
</feature>
<dbReference type="Gene3D" id="3.40.1390.10">
    <property type="entry name" value="MurE/MurF, N-terminal domain"/>
    <property type="match status" value="1"/>
</dbReference>
<evidence type="ECO:0000256" key="4">
    <source>
        <dbReference type="RuleBase" id="RU004135"/>
    </source>
</evidence>
<comment type="caution">
    <text evidence="3">Lacks conserved residue(s) required for the propagation of feature annotation.</text>
</comment>
<comment type="caution">
    <text evidence="7">The sequence shown here is derived from an EMBL/GenBank/DDBJ whole genome shotgun (WGS) entry which is preliminary data.</text>
</comment>
<dbReference type="GO" id="GO:0009252">
    <property type="term" value="P:peptidoglycan biosynthetic process"/>
    <property type="evidence" value="ECO:0007669"/>
    <property type="project" value="UniProtKB-UniRule"/>
</dbReference>
<evidence type="ECO:0000256" key="3">
    <source>
        <dbReference type="HAMAP-Rule" id="MF_00208"/>
    </source>
</evidence>
<dbReference type="Proteomes" id="UP000824201">
    <property type="component" value="Unassembled WGS sequence"/>
</dbReference>
<organism evidence="7 8">
    <name type="scientific">Candidatus Fimimorpha faecalis</name>
    <dbReference type="NCBI Taxonomy" id="2840824"/>
    <lineage>
        <taxon>Bacteria</taxon>
        <taxon>Bacillati</taxon>
        <taxon>Bacillota</taxon>
        <taxon>Clostridia</taxon>
        <taxon>Eubacteriales</taxon>
        <taxon>Candidatus Fimimorpha</taxon>
    </lineage>
</organism>
<dbReference type="SUPFAM" id="SSF63418">
    <property type="entry name" value="MurE/MurF N-terminal domain"/>
    <property type="match status" value="1"/>
</dbReference>
<dbReference type="AlphaFoldDB" id="A0A9D1EGY7"/>
<keyword evidence="3" id="KW-0547">Nucleotide-binding</keyword>
<dbReference type="NCBIfam" id="NF001126">
    <property type="entry name" value="PRK00139.1-4"/>
    <property type="match status" value="1"/>
</dbReference>
<dbReference type="PANTHER" id="PTHR23135:SF4">
    <property type="entry name" value="UDP-N-ACETYLMURAMOYL-L-ALANYL-D-GLUTAMATE--2,6-DIAMINOPIMELATE LIGASE MURE HOMOLOG, CHLOROPLASTIC"/>
    <property type="match status" value="1"/>
</dbReference>
<dbReference type="InterPro" id="IPR036565">
    <property type="entry name" value="Mur-like_cat_sf"/>
</dbReference>
<feature type="modified residue" description="N6-carboxylysine" evidence="3">
    <location>
        <position position="226"/>
    </location>
</feature>
<evidence type="ECO:0000259" key="5">
    <source>
        <dbReference type="Pfam" id="PF02875"/>
    </source>
</evidence>
<reference evidence="7" key="2">
    <citation type="journal article" date="2021" name="PeerJ">
        <title>Extensive microbial diversity within the chicken gut microbiome revealed by metagenomics and culture.</title>
        <authorList>
            <person name="Gilroy R."/>
            <person name="Ravi A."/>
            <person name="Getino M."/>
            <person name="Pursley I."/>
            <person name="Horton D.L."/>
            <person name="Alikhan N.F."/>
            <person name="Baker D."/>
            <person name="Gharbi K."/>
            <person name="Hall N."/>
            <person name="Watson M."/>
            <person name="Adriaenssens E.M."/>
            <person name="Foster-Nyarko E."/>
            <person name="Jarju S."/>
            <person name="Secka A."/>
            <person name="Antonio M."/>
            <person name="Oren A."/>
            <person name="Chaudhuri R.R."/>
            <person name="La Ragione R."/>
            <person name="Hildebrand F."/>
            <person name="Pallen M.J."/>
        </authorList>
    </citation>
    <scope>NUCLEOTIDE SEQUENCE</scope>
    <source>
        <strain evidence="7">ChiW13-3771</strain>
    </source>
</reference>
<dbReference type="EC" id="6.3.2.-" evidence="3"/>
<feature type="domain" description="Mur ligase C-terminal" evidence="5">
    <location>
        <begin position="336"/>
        <end position="463"/>
    </location>
</feature>
<dbReference type="GO" id="GO:0005737">
    <property type="term" value="C:cytoplasm"/>
    <property type="evidence" value="ECO:0007669"/>
    <property type="project" value="UniProtKB-SubCell"/>
</dbReference>
<dbReference type="GO" id="GO:0005524">
    <property type="term" value="F:ATP binding"/>
    <property type="evidence" value="ECO:0007669"/>
    <property type="project" value="UniProtKB-UniRule"/>
</dbReference>
<dbReference type="InterPro" id="IPR013221">
    <property type="entry name" value="Mur_ligase_cen"/>
</dbReference>
<comment type="similarity">
    <text evidence="2 3">Belongs to the MurCDEF family. MurE subfamily.</text>
</comment>
<dbReference type="InterPro" id="IPR036615">
    <property type="entry name" value="Mur_ligase_C_dom_sf"/>
</dbReference>